<gene>
    <name evidence="2" type="ORF">SO694_0003625</name>
</gene>
<feature type="region of interest" description="Disordered" evidence="1">
    <location>
        <begin position="1"/>
        <end position="39"/>
    </location>
</feature>
<name>A0ABR1FLC3_AURAN</name>
<keyword evidence="3" id="KW-1185">Reference proteome</keyword>
<reference evidence="2 3" key="1">
    <citation type="submission" date="2024-03" db="EMBL/GenBank/DDBJ databases">
        <title>Aureococcus anophagefferens CCMP1851 and Kratosvirus quantuckense: Draft genome of a second virus-susceptible host strain in the model system.</title>
        <authorList>
            <person name="Chase E."/>
            <person name="Truchon A.R."/>
            <person name="Schepens W."/>
            <person name="Wilhelm S.W."/>
        </authorList>
    </citation>
    <scope>NUCLEOTIDE SEQUENCE [LARGE SCALE GENOMIC DNA]</scope>
    <source>
        <strain evidence="2 3">CCMP1851</strain>
    </source>
</reference>
<organism evidence="2 3">
    <name type="scientific">Aureococcus anophagefferens</name>
    <name type="common">Harmful bloom alga</name>
    <dbReference type="NCBI Taxonomy" id="44056"/>
    <lineage>
        <taxon>Eukaryota</taxon>
        <taxon>Sar</taxon>
        <taxon>Stramenopiles</taxon>
        <taxon>Ochrophyta</taxon>
        <taxon>Pelagophyceae</taxon>
        <taxon>Pelagomonadales</taxon>
        <taxon>Pelagomonadaceae</taxon>
        <taxon>Aureococcus</taxon>
    </lineage>
</organism>
<accession>A0ABR1FLC3</accession>
<evidence type="ECO:0000313" key="3">
    <source>
        <dbReference type="Proteomes" id="UP001363151"/>
    </source>
</evidence>
<proteinExistence type="predicted"/>
<evidence type="ECO:0000256" key="1">
    <source>
        <dbReference type="SAM" id="MobiDB-lite"/>
    </source>
</evidence>
<protein>
    <submittedName>
        <fullName evidence="2">Uncharacterized protein</fullName>
    </submittedName>
</protein>
<dbReference type="Proteomes" id="UP001363151">
    <property type="component" value="Unassembled WGS sequence"/>
</dbReference>
<comment type="caution">
    <text evidence="2">The sequence shown here is derived from an EMBL/GenBank/DDBJ whole genome shotgun (WGS) entry which is preliminary data.</text>
</comment>
<dbReference type="EMBL" id="JBBJCI010000365">
    <property type="protein sequence ID" value="KAK7232929.1"/>
    <property type="molecule type" value="Genomic_DNA"/>
</dbReference>
<sequence>MFRARAFREKHSRFETTPRDDRSSKNQPKRVENGRDMSL</sequence>
<evidence type="ECO:0000313" key="2">
    <source>
        <dbReference type="EMBL" id="KAK7232929.1"/>
    </source>
</evidence>